<evidence type="ECO:0000256" key="1">
    <source>
        <dbReference type="PROSITE-ProRule" id="PRU00325"/>
    </source>
</evidence>
<dbReference type="PROSITE" id="PS50966">
    <property type="entry name" value="ZF_SWIM"/>
    <property type="match status" value="1"/>
</dbReference>
<sequence length="229" mass="25012">MSELAKGFPAFPARKRRTRRAQTWWGNAWIDALEDTSLDSDALRRGRVFAHGGHVGTITVSPGRISATVFGDDHTPHDTVVALDELSEADWERLLDAIASKAGHVAALLDRDMPYELAETADDAGVSLLPGIDDLEPRCTCDDWGHPCTHAAALCYQASWLLDADPFLLLLMRGRAEDDVLAELQRRNAHPSSPDSTNAAPELDPATADRIITEASARAAELLTRLCHR</sequence>
<protein>
    <recommendedName>
        <fullName evidence="2">SWIM-type domain-containing protein</fullName>
    </recommendedName>
</protein>
<gene>
    <name evidence="3" type="ORF">G1H11_09845</name>
</gene>
<dbReference type="Proteomes" id="UP000469185">
    <property type="component" value="Unassembled WGS sequence"/>
</dbReference>
<evidence type="ECO:0000313" key="4">
    <source>
        <dbReference type="Proteomes" id="UP000469185"/>
    </source>
</evidence>
<dbReference type="GO" id="GO:0008270">
    <property type="term" value="F:zinc ion binding"/>
    <property type="evidence" value="ECO:0007669"/>
    <property type="project" value="UniProtKB-KW"/>
</dbReference>
<reference evidence="3 4" key="1">
    <citation type="submission" date="2020-02" db="EMBL/GenBank/DDBJ databases">
        <authorList>
            <person name="Li X.-J."/>
            <person name="Feng X.-M."/>
        </authorList>
    </citation>
    <scope>NUCLEOTIDE SEQUENCE [LARGE SCALE GENOMIC DNA]</scope>
    <source>
        <strain evidence="3 4">CGMCC 4.7225</strain>
    </source>
</reference>
<keyword evidence="4" id="KW-1185">Reference proteome</keyword>
<organism evidence="3 4">
    <name type="scientific">Phytoactinopolyspora alkaliphila</name>
    <dbReference type="NCBI Taxonomy" id="1783498"/>
    <lineage>
        <taxon>Bacteria</taxon>
        <taxon>Bacillati</taxon>
        <taxon>Actinomycetota</taxon>
        <taxon>Actinomycetes</taxon>
        <taxon>Jiangellales</taxon>
        <taxon>Jiangellaceae</taxon>
        <taxon>Phytoactinopolyspora</taxon>
    </lineage>
</organism>
<dbReference type="RefSeq" id="WP_163818370.1">
    <property type="nucleotide sequence ID" value="NZ_JAAGOB010000004.1"/>
</dbReference>
<dbReference type="AlphaFoldDB" id="A0A6N9YKV7"/>
<proteinExistence type="predicted"/>
<feature type="domain" description="SWIM-type" evidence="2">
    <location>
        <begin position="124"/>
        <end position="159"/>
    </location>
</feature>
<dbReference type="Pfam" id="PF04434">
    <property type="entry name" value="SWIM"/>
    <property type="match status" value="1"/>
</dbReference>
<keyword evidence="1" id="KW-0863">Zinc-finger</keyword>
<keyword evidence="1" id="KW-0862">Zinc</keyword>
<name>A0A6N9YKV7_9ACTN</name>
<dbReference type="EMBL" id="JAAGOB010000004">
    <property type="protein sequence ID" value="NED95614.1"/>
    <property type="molecule type" value="Genomic_DNA"/>
</dbReference>
<keyword evidence="1" id="KW-0479">Metal-binding</keyword>
<dbReference type="InterPro" id="IPR007527">
    <property type="entry name" value="Znf_SWIM"/>
</dbReference>
<dbReference type="PANTHER" id="PTHR38133">
    <property type="entry name" value="SLR1429 PROTEIN"/>
    <property type="match status" value="1"/>
</dbReference>
<accession>A0A6N9YKV7</accession>
<evidence type="ECO:0000313" key="3">
    <source>
        <dbReference type="EMBL" id="NED95614.1"/>
    </source>
</evidence>
<comment type="caution">
    <text evidence="3">The sequence shown here is derived from an EMBL/GenBank/DDBJ whole genome shotgun (WGS) entry which is preliminary data.</text>
</comment>
<dbReference type="PANTHER" id="PTHR38133:SF1">
    <property type="entry name" value="SLR1429 PROTEIN"/>
    <property type="match status" value="1"/>
</dbReference>
<evidence type="ECO:0000259" key="2">
    <source>
        <dbReference type="PROSITE" id="PS50966"/>
    </source>
</evidence>